<protein>
    <recommendedName>
        <fullName evidence="3">DUF4625 domain-containing protein</fullName>
    </recommendedName>
</protein>
<dbReference type="EMBL" id="CP149822">
    <property type="protein sequence ID" value="WZN40820.1"/>
    <property type="molecule type" value="Genomic_DNA"/>
</dbReference>
<name>A0ABZ2YNQ8_9BACT</name>
<reference evidence="2" key="1">
    <citation type="submission" date="2024-03" db="EMBL/GenBank/DDBJ databases">
        <title>Chitinophaga horti sp. nov., isolated from garden soil.</title>
        <authorList>
            <person name="Lee D.S."/>
            <person name="Han D.M."/>
            <person name="Baek J.H."/>
            <person name="Choi D.G."/>
            <person name="Jeon J.H."/>
            <person name="Jeon C.O."/>
        </authorList>
    </citation>
    <scope>NUCLEOTIDE SEQUENCE [LARGE SCALE GENOMIC DNA]</scope>
    <source>
        <strain evidence="2">GPA1</strain>
    </source>
</reference>
<keyword evidence="2" id="KW-1185">Reference proteome</keyword>
<organism evidence="1 2">
    <name type="scientific">Chitinophaga pollutisoli</name>
    <dbReference type="NCBI Taxonomy" id="3133966"/>
    <lineage>
        <taxon>Bacteria</taxon>
        <taxon>Pseudomonadati</taxon>
        <taxon>Bacteroidota</taxon>
        <taxon>Chitinophagia</taxon>
        <taxon>Chitinophagales</taxon>
        <taxon>Chitinophagaceae</taxon>
        <taxon>Chitinophaga</taxon>
    </lineage>
</organism>
<evidence type="ECO:0000313" key="2">
    <source>
        <dbReference type="Proteomes" id="UP001485459"/>
    </source>
</evidence>
<accession>A0ABZ2YNQ8</accession>
<gene>
    <name evidence="1" type="ORF">WJU16_22930</name>
</gene>
<dbReference type="Proteomes" id="UP001485459">
    <property type="component" value="Chromosome"/>
</dbReference>
<dbReference type="RefSeq" id="WP_341835685.1">
    <property type="nucleotide sequence ID" value="NZ_CP149822.1"/>
</dbReference>
<dbReference type="PROSITE" id="PS51257">
    <property type="entry name" value="PROKAR_LIPOPROTEIN"/>
    <property type="match status" value="1"/>
</dbReference>
<proteinExistence type="predicted"/>
<evidence type="ECO:0000313" key="1">
    <source>
        <dbReference type="EMBL" id="WZN40820.1"/>
    </source>
</evidence>
<sequence length="136" mass="15134">MRNILLICAAVLAVFSSCKKSDKEFFDKFPPEILFYEGSAVQNPDFVAVTLPAGVSEWNVKARVSAPLKLKEIKMYKQTGGAETPLESYNDFRLSPNVYHVNYVLTGITAETTIRIDATDLDGKPTSRTFVIRVTP</sequence>
<evidence type="ECO:0008006" key="3">
    <source>
        <dbReference type="Google" id="ProtNLM"/>
    </source>
</evidence>